<evidence type="ECO:0000256" key="2">
    <source>
        <dbReference type="ARBA" id="ARBA00022729"/>
    </source>
</evidence>
<gene>
    <name evidence="5" type="ORF">DDQ41_00905</name>
    <name evidence="6" type="ORF">SSP531S_38760</name>
</gene>
<accession>A0A2S1YUH3</accession>
<feature type="region of interest" description="Disordered" evidence="3">
    <location>
        <begin position="1"/>
        <end position="23"/>
    </location>
</feature>
<dbReference type="Proteomes" id="UP000245051">
    <property type="component" value="Chromosome"/>
</dbReference>
<evidence type="ECO:0000313" key="8">
    <source>
        <dbReference type="Proteomes" id="UP000265354"/>
    </source>
</evidence>
<keyword evidence="2" id="KW-0732">Signal</keyword>
<dbReference type="KEGG" id="sspo:DDQ41_00905"/>
<dbReference type="EMBL" id="BGZL01000011">
    <property type="protein sequence ID" value="GBQ02417.1"/>
    <property type="molecule type" value="Genomic_DNA"/>
</dbReference>
<evidence type="ECO:0000256" key="1">
    <source>
        <dbReference type="ARBA" id="ARBA00004196"/>
    </source>
</evidence>
<dbReference type="Proteomes" id="UP000265354">
    <property type="component" value="Unassembled WGS sequence"/>
</dbReference>
<name>A0A2S1YUH3_9ACTN</name>
<reference evidence="5 7" key="1">
    <citation type="submission" date="2018-05" db="EMBL/GenBank/DDBJ databases">
        <title>Complete genome sequence of the Type Strain of Streptomyces spongiicola HNM0071, the producer of staurosporine.</title>
        <authorList>
            <person name="Zhou S."/>
            <person name="Huang X."/>
        </authorList>
    </citation>
    <scope>NUCLEOTIDE SEQUENCE [LARGE SCALE GENOMIC DNA]</scope>
    <source>
        <strain evidence="5 7">HNM0071</strain>
    </source>
</reference>
<feature type="domain" description="Periplasmic binding protein" evidence="4">
    <location>
        <begin position="65"/>
        <end position="325"/>
    </location>
</feature>
<sequence length="388" mass="40291">MPVPHHRTRGRRGHGGRTPWTRGRTARALAAATAAASLAALPACGTAGEAGEGAGDSSGEGGFTIGLLLPDVHTTRWAASDKPLIQAKVRELCPDCKLLHAYASADVDTQQQQIESMIAKGARVLILDPVDDKALRSSVARARDANVPVVSYDRLADGPVSGYSGYDSEEIGRIQAQELLKAMGPKARGGEIVMMNGDPTDPNTRDLRRGALSVLEGKVEIAKSYYTGGWIPENAFRNMSAAIAELGPDRIDGVLSANDGLAGGIVTALKAAGVEQLPPVTGQDADLSAVRRIVKGEQYMTVHKSFEAEAEAAARMAVALGRGEKLDGIAGDRVSNGTNDDIPAVLGPLVAVTAANVKDTVVKSGLYGVGQICTPALEAACRKAGLTG</sequence>
<evidence type="ECO:0000313" key="7">
    <source>
        <dbReference type="Proteomes" id="UP000245051"/>
    </source>
</evidence>
<dbReference type="RefSeq" id="WP_109292720.1">
    <property type="nucleotide sequence ID" value="NZ_BGZL01000011.1"/>
</dbReference>
<dbReference type="Gene3D" id="3.40.50.2300">
    <property type="match status" value="2"/>
</dbReference>
<comment type="subcellular location">
    <subcellularLocation>
        <location evidence="1">Cell envelope</location>
    </subcellularLocation>
</comment>
<dbReference type="GO" id="GO:0030288">
    <property type="term" value="C:outer membrane-bounded periplasmic space"/>
    <property type="evidence" value="ECO:0007669"/>
    <property type="project" value="TreeGrafter"/>
</dbReference>
<dbReference type="PANTHER" id="PTHR30036:SF1">
    <property type="entry name" value="D-XYLOSE-BINDING PERIPLASMIC PROTEIN"/>
    <property type="match status" value="1"/>
</dbReference>
<dbReference type="InterPro" id="IPR028082">
    <property type="entry name" value="Peripla_BP_I"/>
</dbReference>
<feature type="compositionally biased region" description="Basic residues" evidence="3">
    <location>
        <begin position="1"/>
        <end position="15"/>
    </location>
</feature>
<dbReference type="Pfam" id="PF13407">
    <property type="entry name" value="Peripla_BP_4"/>
    <property type="match status" value="1"/>
</dbReference>
<dbReference type="AlphaFoldDB" id="A0A2S1YUH3"/>
<dbReference type="OrthoDB" id="9773673at2"/>
<organism evidence="6 8">
    <name type="scientific">Streptomyces spongiicola</name>
    <dbReference type="NCBI Taxonomy" id="1690221"/>
    <lineage>
        <taxon>Bacteria</taxon>
        <taxon>Bacillati</taxon>
        <taxon>Actinomycetota</taxon>
        <taxon>Actinomycetes</taxon>
        <taxon>Kitasatosporales</taxon>
        <taxon>Streptomycetaceae</taxon>
        <taxon>Streptomyces</taxon>
    </lineage>
</organism>
<dbReference type="GO" id="GO:0030246">
    <property type="term" value="F:carbohydrate binding"/>
    <property type="evidence" value="ECO:0007669"/>
    <property type="project" value="TreeGrafter"/>
</dbReference>
<dbReference type="SUPFAM" id="SSF53822">
    <property type="entry name" value="Periplasmic binding protein-like I"/>
    <property type="match status" value="1"/>
</dbReference>
<protein>
    <submittedName>
        <fullName evidence="6">ABC transporter substrate-binding protein</fullName>
    </submittedName>
</protein>
<evidence type="ECO:0000256" key="3">
    <source>
        <dbReference type="SAM" id="MobiDB-lite"/>
    </source>
</evidence>
<keyword evidence="7" id="KW-1185">Reference proteome</keyword>
<evidence type="ECO:0000313" key="5">
    <source>
        <dbReference type="EMBL" id="AWK07716.1"/>
    </source>
</evidence>
<dbReference type="PANTHER" id="PTHR30036">
    <property type="entry name" value="D-XYLOSE-BINDING PERIPLASMIC PROTEIN"/>
    <property type="match status" value="1"/>
</dbReference>
<reference evidence="6 8" key="2">
    <citation type="submission" date="2018-07" db="EMBL/GenBank/DDBJ databases">
        <title>Whole Genome Shotgun Sequence of Streptomyces spongiicola strain 531S.</title>
        <authorList>
            <person name="Dohra H."/>
            <person name="Kodani S."/>
        </authorList>
    </citation>
    <scope>NUCLEOTIDE SEQUENCE [LARGE SCALE GENOMIC DNA]</scope>
    <source>
        <strain evidence="6 8">531S</strain>
    </source>
</reference>
<proteinExistence type="predicted"/>
<dbReference type="InterPro" id="IPR050555">
    <property type="entry name" value="Bact_Solute-Bind_Prot2"/>
</dbReference>
<evidence type="ECO:0000259" key="4">
    <source>
        <dbReference type="Pfam" id="PF13407"/>
    </source>
</evidence>
<evidence type="ECO:0000313" key="6">
    <source>
        <dbReference type="EMBL" id="GBQ02417.1"/>
    </source>
</evidence>
<dbReference type="InterPro" id="IPR025997">
    <property type="entry name" value="SBP_2_dom"/>
</dbReference>
<dbReference type="EMBL" id="CP029254">
    <property type="protein sequence ID" value="AWK07716.1"/>
    <property type="molecule type" value="Genomic_DNA"/>
</dbReference>